<dbReference type="EMBL" id="VSSQ01000310">
    <property type="protein sequence ID" value="MPL90676.1"/>
    <property type="molecule type" value="Genomic_DNA"/>
</dbReference>
<gene>
    <name evidence="1" type="ORF">SDC9_36731</name>
</gene>
<comment type="caution">
    <text evidence="1">The sequence shown here is derived from an EMBL/GenBank/DDBJ whole genome shotgun (WGS) entry which is preliminary data.</text>
</comment>
<reference evidence="1" key="1">
    <citation type="submission" date="2019-08" db="EMBL/GenBank/DDBJ databases">
        <authorList>
            <person name="Kucharzyk K."/>
            <person name="Murdoch R.W."/>
            <person name="Higgins S."/>
            <person name="Loffler F."/>
        </authorList>
    </citation>
    <scope>NUCLEOTIDE SEQUENCE</scope>
</reference>
<sequence length="68" mass="7902">MFTNGQCRAFELLMKEKPNADHYDSGSDGICAECRTCRFHRPYWIHQSCVFRECPYSPGTKTIIVKVK</sequence>
<evidence type="ECO:0000313" key="1">
    <source>
        <dbReference type="EMBL" id="MPL90676.1"/>
    </source>
</evidence>
<name>A0A644VH81_9ZZZZ</name>
<proteinExistence type="predicted"/>
<dbReference type="AlphaFoldDB" id="A0A644VH81"/>
<organism evidence="1">
    <name type="scientific">bioreactor metagenome</name>
    <dbReference type="NCBI Taxonomy" id="1076179"/>
    <lineage>
        <taxon>unclassified sequences</taxon>
        <taxon>metagenomes</taxon>
        <taxon>ecological metagenomes</taxon>
    </lineage>
</organism>
<protein>
    <submittedName>
        <fullName evidence="1">Uncharacterized protein</fullName>
    </submittedName>
</protein>
<accession>A0A644VH81</accession>